<keyword evidence="3" id="KW-0119">Carbohydrate metabolism</keyword>
<dbReference type="PRINTS" id="PR00133">
    <property type="entry name" value="GLHYDRLASE3"/>
</dbReference>
<proteinExistence type="inferred from homology"/>
<dbReference type="InterPro" id="IPR001764">
    <property type="entry name" value="Glyco_hydro_3_N"/>
</dbReference>
<organism evidence="7 8">
    <name type="scientific">Candidatus Magnetoglobus multicellularis str. Araruama</name>
    <dbReference type="NCBI Taxonomy" id="890399"/>
    <lineage>
        <taxon>Bacteria</taxon>
        <taxon>Pseudomonadati</taxon>
        <taxon>Thermodesulfobacteriota</taxon>
        <taxon>Desulfobacteria</taxon>
        <taxon>Desulfobacterales</taxon>
        <taxon>Desulfobacteraceae</taxon>
        <taxon>Candidatus Magnetoglobus</taxon>
    </lineage>
</organism>
<accession>A0A1V1PCG4</accession>
<dbReference type="SUPFAM" id="SSF51445">
    <property type="entry name" value="(Trans)glycosidases"/>
    <property type="match status" value="1"/>
</dbReference>
<dbReference type="AlphaFoldDB" id="A0A1V1PCG4"/>
<dbReference type="InterPro" id="IPR002772">
    <property type="entry name" value="Glyco_hydro_3_C"/>
</dbReference>
<dbReference type="Gene3D" id="3.20.20.300">
    <property type="entry name" value="Glycoside hydrolase, family 3, N-terminal domain"/>
    <property type="match status" value="1"/>
</dbReference>
<comment type="similarity">
    <text evidence="1 4">Belongs to the glycosyl hydrolase 3 family.</text>
</comment>
<evidence type="ECO:0000313" key="8">
    <source>
        <dbReference type="Proteomes" id="UP000189670"/>
    </source>
</evidence>
<evidence type="ECO:0000259" key="6">
    <source>
        <dbReference type="Pfam" id="PF01915"/>
    </source>
</evidence>
<comment type="caution">
    <text evidence="7">The sequence shown here is derived from an EMBL/GenBank/DDBJ whole genome shotgun (WGS) entry which is preliminary data.</text>
</comment>
<dbReference type="Gene3D" id="2.60.40.10">
    <property type="entry name" value="Immunoglobulins"/>
    <property type="match status" value="1"/>
</dbReference>
<evidence type="ECO:0000256" key="2">
    <source>
        <dbReference type="ARBA" id="ARBA00022801"/>
    </source>
</evidence>
<dbReference type="PROSITE" id="PS00775">
    <property type="entry name" value="GLYCOSYL_HYDROL_F3"/>
    <property type="match status" value="1"/>
</dbReference>
<dbReference type="Proteomes" id="UP000189670">
    <property type="component" value="Unassembled WGS sequence"/>
</dbReference>
<evidence type="ECO:0000259" key="5">
    <source>
        <dbReference type="Pfam" id="PF00933"/>
    </source>
</evidence>
<dbReference type="PANTHER" id="PTHR42715">
    <property type="entry name" value="BETA-GLUCOSIDASE"/>
    <property type="match status" value="1"/>
</dbReference>
<sequence>MESLSVTRVKDIINQMTLDEKINYLGGTGFVEGEKIGETQSLPHLNISSVKMTDATSGSKLTEDHILFPAFICLAATFNPELSADYGQAVAEQCKADGYRILLGPGVNMYRVPHCGRNFEYLGEDPFLACKMLIPYIQSVQKSGVIATVKHFVANNSEHYRKNSNSVITERTLHEIYFPAFKAAIQDAGVKAVMTSYNLLNGEWVGQSKHLITDILRNEWGFDGMVMTDWWSIYDTEKAITSGLDLEMPDACILNHKRIKALLDKGIISEELIDQRLINIFKPLCEMNLFDEKHSDPLLRNNWPEHERIAIETARQGIVLLKNQDNILPINPETTKTIALIGKNAIMTAASGGGAGGFDPGEKLITNQNAIHTIASKKAIKVTYYETLDNDIEQADIAVIFLTMVEHEFMDRPFTLSEAQYELIRQTSSLNANTIVVMSVGSGVEMASWINEVKGLIYSWFPGTYGAQALAEILFGEINPSGKLPFTIEQSEEETHYYGNYLPENTELPREFQGWNRGVPNFDIHYREGFFTGYRWYDLNNIKPLFPFGFGLSYSTFKLENLTLSSDVIIDNEILTVSCDLTNTSHIDGTEIVQLYIQDIISSESQPQKN</sequence>
<evidence type="ECO:0000256" key="4">
    <source>
        <dbReference type="RuleBase" id="RU361161"/>
    </source>
</evidence>
<dbReference type="GO" id="GO:0005975">
    <property type="term" value="P:carbohydrate metabolic process"/>
    <property type="evidence" value="ECO:0007669"/>
    <property type="project" value="InterPro"/>
</dbReference>
<dbReference type="SUPFAM" id="SSF52279">
    <property type="entry name" value="Beta-D-glucan exohydrolase, C-terminal domain"/>
    <property type="match status" value="1"/>
</dbReference>
<gene>
    <name evidence="7" type="ORF">OMM_01702</name>
</gene>
<dbReference type="Gene3D" id="3.40.50.1700">
    <property type="entry name" value="Glycoside hydrolase family 3 C-terminal domain"/>
    <property type="match status" value="1"/>
</dbReference>
<feature type="domain" description="Glycoside hydrolase family 3 N-terminal" evidence="5">
    <location>
        <begin position="47"/>
        <end position="279"/>
    </location>
</feature>
<dbReference type="GO" id="GO:0004553">
    <property type="term" value="F:hydrolase activity, hydrolyzing O-glycosyl compounds"/>
    <property type="evidence" value="ECO:0007669"/>
    <property type="project" value="InterPro"/>
</dbReference>
<dbReference type="EMBL" id="ATBP01000145">
    <property type="protein sequence ID" value="ETR72463.1"/>
    <property type="molecule type" value="Genomic_DNA"/>
</dbReference>
<dbReference type="Pfam" id="PF00933">
    <property type="entry name" value="Glyco_hydro_3"/>
    <property type="match status" value="1"/>
</dbReference>
<evidence type="ECO:0000256" key="1">
    <source>
        <dbReference type="ARBA" id="ARBA00005336"/>
    </source>
</evidence>
<name>A0A1V1PCG4_9BACT</name>
<evidence type="ECO:0000313" key="7">
    <source>
        <dbReference type="EMBL" id="ETR72463.1"/>
    </source>
</evidence>
<keyword evidence="2 4" id="KW-0378">Hydrolase</keyword>
<dbReference type="PANTHER" id="PTHR42715:SF10">
    <property type="entry name" value="BETA-GLUCOSIDASE"/>
    <property type="match status" value="1"/>
</dbReference>
<evidence type="ECO:0000256" key="3">
    <source>
        <dbReference type="ARBA" id="ARBA00023277"/>
    </source>
</evidence>
<dbReference type="InterPro" id="IPR036962">
    <property type="entry name" value="Glyco_hydro_3_N_sf"/>
</dbReference>
<dbReference type="InterPro" id="IPR036881">
    <property type="entry name" value="Glyco_hydro_3_C_sf"/>
</dbReference>
<dbReference type="InterPro" id="IPR050288">
    <property type="entry name" value="Cellulose_deg_GH3"/>
</dbReference>
<dbReference type="InterPro" id="IPR017853">
    <property type="entry name" value="GH"/>
</dbReference>
<feature type="domain" description="Glycoside hydrolase family 3 C-terminal" evidence="6">
    <location>
        <begin position="318"/>
        <end position="554"/>
    </location>
</feature>
<dbReference type="Pfam" id="PF01915">
    <property type="entry name" value="Glyco_hydro_3_C"/>
    <property type="match status" value="1"/>
</dbReference>
<dbReference type="InterPro" id="IPR013783">
    <property type="entry name" value="Ig-like_fold"/>
</dbReference>
<dbReference type="InterPro" id="IPR019800">
    <property type="entry name" value="Glyco_hydro_3_AS"/>
</dbReference>
<protein>
    <submittedName>
        <fullName evidence="7">Beta-glucosidase</fullName>
    </submittedName>
</protein>
<keyword evidence="4" id="KW-0326">Glycosidase</keyword>
<reference evidence="8" key="1">
    <citation type="submission" date="2012-11" db="EMBL/GenBank/DDBJ databases">
        <authorList>
            <person name="Lucero-Rivera Y.E."/>
            <person name="Tovar-Ramirez D."/>
        </authorList>
    </citation>
    <scope>NUCLEOTIDE SEQUENCE [LARGE SCALE GENOMIC DNA]</scope>
    <source>
        <strain evidence="8">Araruama</strain>
    </source>
</reference>